<evidence type="ECO:0000313" key="3">
    <source>
        <dbReference type="EMBL" id="PZE16096.1"/>
    </source>
</evidence>
<name>A0A2W1NDD9_9FLAO</name>
<feature type="chain" id="PRO_5016113353" evidence="2">
    <location>
        <begin position="18"/>
        <end position="357"/>
    </location>
</feature>
<feature type="region of interest" description="Disordered" evidence="1">
    <location>
        <begin position="302"/>
        <end position="357"/>
    </location>
</feature>
<dbReference type="Proteomes" id="UP000249248">
    <property type="component" value="Unassembled WGS sequence"/>
</dbReference>
<evidence type="ECO:0000256" key="2">
    <source>
        <dbReference type="SAM" id="SignalP"/>
    </source>
</evidence>
<evidence type="ECO:0000256" key="1">
    <source>
        <dbReference type="SAM" id="MobiDB-lite"/>
    </source>
</evidence>
<keyword evidence="2" id="KW-0732">Signal</keyword>
<gene>
    <name evidence="3" type="ORF">DNU06_14965</name>
</gene>
<organism evidence="3 4">
    <name type="scientific">Putridiphycobacter roseus</name>
    <dbReference type="NCBI Taxonomy" id="2219161"/>
    <lineage>
        <taxon>Bacteria</taxon>
        <taxon>Pseudomonadati</taxon>
        <taxon>Bacteroidota</taxon>
        <taxon>Flavobacteriia</taxon>
        <taxon>Flavobacteriales</taxon>
        <taxon>Crocinitomicaceae</taxon>
        <taxon>Putridiphycobacter</taxon>
    </lineage>
</organism>
<dbReference type="AlphaFoldDB" id="A0A2W1NDD9"/>
<keyword evidence="4" id="KW-1185">Reference proteome</keyword>
<proteinExistence type="predicted"/>
<feature type="signal peptide" evidence="2">
    <location>
        <begin position="1"/>
        <end position="17"/>
    </location>
</feature>
<comment type="caution">
    <text evidence="3">The sequence shown here is derived from an EMBL/GenBank/DDBJ whole genome shotgun (WGS) entry which is preliminary data.</text>
</comment>
<protein>
    <submittedName>
        <fullName evidence="3">Uncharacterized protein</fullName>
    </submittedName>
</protein>
<accession>A0A2W1NDD9</accession>
<dbReference type="OrthoDB" id="788168at2"/>
<reference evidence="3 4" key="1">
    <citation type="submission" date="2018-06" db="EMBL/GenBank/DDBJ databases">
        <title>The draft genome sequence of Crocinitomix sp. SM1701.</title>
        <authorList>
            <person name="Zhang X."/>
        </authorList>
    </citation>
    <scope>NUCLEOTIDE SEQUENCE [LARGE SCALE GENOMIC DNA]</scope>
    <source>
        <strain evidence="3 4">SM1701</strain>
    </source>
</reference>
<sequence length="357" mass="41453">MRYLILILLLHSFTSFSQETSDWNGIENNLVSLLNELRAAKTDAELDFANSNLYEAVLEAAEKPDVMTYQFTKLNSMSTLVSPDEAFRLFNWNVETTQLNHKHYCIMVKKGRVFGKNEIIEFKEDKYTIPPSPRTQLTPNKWYGALYYKIIPLKKQGKTLYTVLGFNGNTRSSNKKILEVFWFRGNKLKLGYPLFEANEESTQIQKRIFFEYSEKATVSVKYLPALNKIVFNHLVPEAENLKGMYDFYIPDLTYDAYVWDGAIWHYQKDIQVGNESNKTIKRYYTDQKTGETKFKVEKDTWIDPTGEGSAGTGEKHTAVVIENDGKKHSEKKKKTKVKKEKKIKQNKKKPRSAIDIK</sequence>
<dbReference type="EMBL" id="QKSB01000012">
    <property type="protein sequence ID" value="PZE16096.1"/>
    <property type="molecule type" value="Genomic_DNA"/>
</dbReference>
<feature type="compositionally biased region" description="Basic residues" evidence="1">
    <location>
        <begin position="328"/>
        <end position="351"/>
    </location>
</feature>
<dbReference type="RefSeq" id="WP_111064305.1">
    <property type="nucleotide sequence ID" value="NZ_JBHUCU010000001.1"/>
</dbReference>
<evidence type="ECO:0000313" key="4">
    <source>
        <dbReference type="Proteomes" id="UP000249248"/>
    </source>
</evidence>
<feature type="compositionally biased region" description="Basic and acidic residues" evidence="1">
    <location>
        <begin position="313"/>
        <end position="327"/>
    </location>
</feature>